<protein>
    <submittedName>
        <fullName evidence="6">LysR family transcriptional regulator</fullName>
    </submittedName>
</protein>
<feature type="domain" description="HTH lysR-type" evidence="5">
    <location>
        <begin position="1"/>
        <end position="58"/>
    </location>
</feature>
<sequence>MDTTWLADLKALSETLNFSRAAQIRNITQPAFGRRIRALEAWCGVSLVERGSHRLSLTPAGTVMLDAAGDVLRRLDRARDDIDQARTATLTFAATHALSFTFFPAWIKGLGTGAATQPMRLLSDNMIRCERMMQAGEAQFLLCHHHVASPTCLPDAGFDHVVLARDRLVPVTGRDGAGRPLHRLPGTPARPVPHIAFEPSSGMGRILAAALPSCDGPLHLSPLFSSHLAMAVKALAIEGKGVGWIPDSLARDELGPGGRLAGGGDGWHVDVDIALFRPSAPLGARAERFWQQLGEAASVRAAANHPNAL</sequence>
<dbReference type="AlphaFoldDB" id="A0A4U0R7J9"/>
<evidence type="ECO:0000256" key="1">
    <source>
        <dbReference type="ARBA" id="ARBA00009437"/>
    </source>
</evidence>
<comment type="caution">
    <text evidence="6">The sequence shown here is derived from an EMBL/GenBank/DDBJ whole genome shotgun (WGS) entry which is preliminary data.</text>
</comment>
<dbReference type="InterPro" id="IPR005119">
    <property type="entry name" value="LysR_subst-bd"/>
</dbReference>
<organism evidence="6 7">
    <name type="scientific">Paracoccus gahaiensis</name>
    <dbReference type="NCBI Taxonomy" id="1706839"/>
    <lineage>
        <taxon>Bacteria</taxon>
        <taxon>Pseudomonadati</taxon>
        <taxon>Pseudomonadota</taxon>
        <taxon>Alphaproteobacteria</taxon>
        <taxon>Rhodobacterales</taxon>
        <taxon>Paracoccaceae</taxon>
        <taxon>Paracoccus</taxon>
    </lineage>
</organism>
<keyword evidence="7" id="KW-1185">Reference proteome</keyword>
<name>A0A4U0R7J9_9RHOB</name>
<proteinExistence type="inferred from homology"/>
<keyword evidence="3" id="KW-0238">DNA-binding</keyword>
<gene>
    <name evidence="6" type="ORF">FA743_15825</name>
</gene>
<dbReference type="Proteomes" id="UP000309747">
    <property type="component" value="Unassembled WGS sequence"/>
</dbReference>
<accession>A0A4U0R7J9</accession>
<evidence type="ECO:0000256" key="4">
    <source>
        <dbReference type="ARBA" id="ARBA00023163"/>
    </source>
</evidence>
<dbReference type="InterPro" id="IPR036390">
    <property type="entry name" value="WH_DNA-bd_sf"/>
</dbReference>
<evidence type="ECO:0000256" key="3">
    <source>
        <dbReference type="ARBA" id="ARBA00023125"/>
    </source>
</evidence>
<reference evidence="6 7" key="1">
    <citation type="submission" date="2019-04" db="EMBL/GenBank/DDBJ databases">
        <authorList>
            <person name="Li J."/>
        </authorList>
    </citation>
    <scope>NUCLEOTIDE SEQUENCE [LARGE SCALE GENOMIC DNA]</scope>
    <source>
        <strain evidence="6 7">KCTC 42687</strain>
    </source>
</reference>
<dbReference type="PANTHER" id="PTHR30126">
    <property type="entry name" value="HTH-TYPE TRANSCRIPTIONAL REGULATOR"/>
    <property type="match status" value="1"/>
</dbReference>
<dbReference type="InterPro" id="IPR000847">
    <property type="entry name" value="LysR_HTH_N"/>
</dbReference>
<dbReference type="PROSITE" id="PS50931">
    <property type="entry name" value="HTH_LYSR"/>
    <property type="match status" value="1"/>
</dbReference>
<dbReference type="EMBL" id="SUNI01000018">
    <property type="protein sequence ID" value="TJZ90282.1"/>
    <property type="molecule type" value="Genomic_DNA"/>
</dbReference>
<evidence type="ECO:0000313" key="7">
    <source>
        <dbReference type="Proteomes" id="UP000309747"/>
    </source>
</evidence>
<evidence type="ECO:0000313" key="6">
    <source>
        <dbReference type="EMBL" id="TJZ90282.1"/>
    </source>
</evidence>
<comment type="similarity">
    <text evidence="1">Belongs to the LysR transcriptional regulatory family.</text>
</comment>
<dbReference type="SUPFAM" id="SSF46785">
    <property type="entry name" value="Winged helix' DNA-binding domain"/>
    <property type="match status" value="1"/>
</dbReference>
<dbReference type="GO" id="GO:0003700">
    <property type="term" value="F:DNA-binding transcription factor activity"/>
    <property type="evidence" value="ECO:0007669"/>
    <property type="project" value="InterPro"/>
</dbReference>
<dbReference type="InterPro" id="IPR036388">
    <property type="entry name" value="WH-like_DNA-bd_sf"/>
</dbReference>
<dbReference type="SUPFAM" id="SSF53850">
    <property type="entry name" value="Periplasmic binding protein-like II"/>
    <property type="match status" value="1"/>
</dbReference>
<keyword evidence="4" id="KW-0804">Transcription</keyword>
<evidence type="ECO:0000259" key="5">
    <source>
        <dbReference type="PROSITE" id="PS50931"/>
    </source>
</evidence>
<dbReference type="PRINTS" id="PR00039">
    <property type="entry name" value="HTHLYSR"/>
</dbReference>
<dbReference type="GO" id="GO:0000976">
    <property type="term" value="F:transcription cis-regulatory region binding"/>
    <property type="evidence" value="ECO:0007669"/>
    <property type="project" value="TreeGrafter"/>
</dbReference>
<dbReference type="PANTHER" id="PTHR30126:SF2">
    <property type="entry name" value="HTH-TYPE TRANSCRIPTIONAL REGULATOR YJIE"/>
    <property type="match status" value="1"/>
</dbReference>
<keyword evidence="2" id="KW-0805">Transcription regulation</keyword>
<dbReference type="Pfam" id="PF00126">
    <property type="entry name" value="HTH_1"/>
    <property type="match status" value="1"/>
</dbReference>
<dbReference type="Gene3D" id="1.10.10.10">
    <property type="entry name" value="Winged helix-like DNA-binding domain superfamily/Winged helix DNA-binding domain"/>
    <property type="match status" value="1"/>
</dbReference>
<dbReference type="Pfam" id="PF03466">
    <property type="entry name" value="LysR_substrate"/>
    <property type="match status" value="1"/>
</dbReference>
<evidence type="ECO:0000256" key="2">
    <source>
        <dbReference type="ARBA" id="ARBA00023015"/>
    </source>
</evidence>
<dbReference type="OrthoDB" id="528082at2"/>